<protein>
    <recommendedName>
        <fullName evidence="3">LiaF transmembrane domain-containing protein</fullName>
    </recommendedName>
</protein>
<evidence type="ECO:0000256" key="1">
    <source>
        <dbReference type="SAM" id="MobiDB-lite"/>
    </source>
</evidence>
<feature type="transmembrane region" description="Helical" evidence="2">
    <location>
        <begin position="6"/>
        <end position="24"/>
    </location>
</feature>
<sequence length="139" mass="15826">MKNVRIFPLIFGVFILFIGVIILLNIVGIHVHGGGIFAVFILFIGYYLLKRKKKVIGYIFIAFGSLILLSIFDVIGFIISIALIYYGYRIIRSKQKEEPNFESDIDNEGITNTDRGAEEGSTEETSYTYRILTPQKNIH</sequence>
<dbReference type="InterPro" id="IPR054331">
    <property type="entry name" value="LiaF_TM"/>
</dbReference>
<name>A0A072P4G2_SCHAZ</name>
<evidence type="ECO:0000313" key="5">
    <source>
        <dbReference type="Proteomes" id="UP000027936"/>
    </source>
</evidence>
<dbReference type="AlphaFoldDB" id="A0A072P4G2"/>
<dbReference type="Pfam" id="PF22570">
    <property type="entry name" value="LiaF-TM"/>
    <property type="match status" value="1"/>
</dbReference>
<proteinExistence type="predicted"/>
<feature type="transmembrane region" description="Helical" evidence="2">
    <location>
        <begin position="55"/>
        <end position="88"/>
    </location>
</feature>
<dbReference type="Proteomes" id="UP000027936">
    <property type="component" value="Unassembled WGS sequence"/>
</dbReference>
<keyword evidence="2" id="KW-1133">Transmembrane helix</keyword>
<feature type="transmembrane region" description="Helical" evidence="2">
    <location>
        <begin position="31"/>
        <end position="49"/>
    </location>
</feature>
<reference evidence="4 5" key="1">
    <citation type="submission" date="2014-04" db="EMBL/GenBank/DDBJ databases">
        <title>Draft genome sequence of Bacillus azotoformans MEV2011, a (co-) denitrifying strain unable to grow in the presence of oxygen.</title>
        <authorList>
            <person name="Nielsen M."/>
            <person name="Schreiber L."/>
            <person name="Finster K."/>
            <person name="Schramm A."/>
        </authorList>
    </citation>
    <scope>NUCLEOTIDE SEQUENCE [LARGE SCALE GENOMIC DNA]</scope>
    <source>
        <strain evidence="4 5">MEV2011</strain>
    </source>
</reference>
<evidence type="ECO:0000313" key="4">
    <source>
        <dbReference type="EMBL" id="KEF40370.1"/>
    </source>
</evidence>
<dbReference type="PATRIC" id="fig|1348973.3.peg.386"/>
<dbReference type="RefSeq" id="WP_233276051.1">
    <property type="nucleotide sequence ID" value="NZ_JJRY01000001.1"/>
</dbReference>
<feature type="region of interest" description="Disordered" evidence="1">
    <location>
        <begin position="101"/>
        <end position="125"/>
    </location>
</feature>
<dbReference type="EMBL" id="JJRY01000001">
    <property type="protein sequence ID" value="KEF40370.1"/>
    <property type="molecule type" value="Genomic_DNA"/>
</dbReference>
<keyword evidence="2" id="KW-0472">Membrane</keyword>
<feature type="domain" description="LiaF transmembrane" evidence="3">
    <location>
        <begin position="10"/>
        <end position="97"/>
    </location>
</feature>
<accession>A0A072P4G2</accession>
<comment type="caution">
    <text evidence="4">The sequence shown here is derived from an EMBL/GenBank/DDBJ whole genome shotgun (WGS) entry which is preliminary data.</text>
</comment>
<organism evidence="4 5">
    <name type="scientific">Schinkia azotoformans MEV2011</name>
    <dbReference type="NCBI Taxonomy" id="1348973"/>
    <lineage>
        <taxon>Bacteria</taxon>
        <taxon>Bacillati</taxon>
        <taxon>Bacillota</taxon>
        <taxon>Bacilli</taxon>
        <taxon>Bacillales</taxon>
        <taxon>Bacillaceae</taxon>
        <taxon>Calidifontibacillus/Schinkia group</taxon>
        <taxon>Schinkia</taxon>
    </lineage>
</organism>
<keyword evidence="2" id="KW-0812">Transmembrane</keyword>
<evidence type="ECO:0000259" key="3">
    <source>
        <dbReference type="Pfam" id="PF22570"/>
    </source>
</evidence>
<gene>
    <name evidence="4" type="ORF">M670_00396</name>
</gene>
<evidence type="ECO:0000256" key="2">
    <source>
        <dbReference type="SAM" id="Phobius"/>
    </source>
</evidence>